<reference evidence="3" key="1">
    <citation type="submission" date="2011-12" db="EMBL/GenBank/DDBJ databases">
        <title>Complete genome sequence of Streptomyces cattleya strain DSM 46488.</title>
        <authorList>
            <person name="Ou H.-Y."/>
            <person name="Li P."/>
            <person name="Zhao C."/>
            <person name="O'Hagan D."/>
            <person name="Deng Z."/>
        </authorList>
    </citation>
    <scope>NUCLEOTIDE SEQUENCE [LARGE SCALE GENOMIC DNA]</scope>
    <source>
        <strain evidence="3">ATCC 35852 / DSM 46488 / JCM 4925 / NBRC 14057 / NRRL 8057</strain>
    </source>
</reference>
<dbReference type="HOGENOM" id="CLU_3333408_0_0_11"/>
<organism evidence="2 3">
    <name type="scientific">Streptantibioticus cattleyicolor (strain ATCC 35852 / DSM 46488 / JCM 4925 / NBRC 14057 / NRRL 8057)</name>
    <name type="common">Streptomyces cattleya</name>
    <dbReference type="NCBI Taxonomy" id="1003195"/>
    <lineage>
        <taxon>Bacteria</taxon>
        <taxon>Bacillati</taxon>
        <taxon>Actinomycetota</taxon>
        <taxon>Actinomycetes</taxon>
        <taxon>Kitasatosporales</taxon>
        <taxon>Streptomycetaceae</taxon>
        <taxon>Streptantibioticus</taxon>
    </lineage>
</organism>
<feature type="region of interest" description="Disordered" evidence="1">
    <location>
        <begin position="14"/>
        <end position="38"/>
    </location>
</feature>
<dbReference type="EMBL" id="CP003219">
    <property type="protein sequence ID" value="AEW97760.1"/>
    <property type="molecule type" value="Genomic_DNA"/>
</dbReference>
<accession>G8WVK1</accession>
<sequence length="38" mass="4341">MAFYRVRTLVRHGGVPPWSGGRRRAPRGGRRRRDGCCS</sequence>
<feature type="compositionally biased region" description="Basic residues" evidence="1">
    <location>
        <begin position="21"/>
        <end position="38"/>
    </location>
</feature>
<name>G8WVK1_STREN</name>
<proteinExistence type="predicted"/>
<dbReference type="KEGG" id="scy:SCATT_53890"/>
<dbReference type="Proteomes" id="UP000007842">
    <property type="component" value="Chromosome"/>
</dbReference>
<evidence type="ECO:0000313" key="2">
    <source>
        <dbReference type="EMBL" id="AEW97760.1"/>
    </source>
</evidence>
<protein>
    <submittedName>
        <fullName evidence="2">Uncharacterized protein</fullName>
    </submittedName>
</protein>
<dbReference type="AlphaFoldDB" id="G8WVK1"/>
<evidence type="ECO:0000256" key="1">
    <source>
        <dbReference type="SAM" id="MobiDB-lite"/>
    </source>
</evidence>
<keyword evidence="3" id="KW-1185">Reference proteome</keyword>
<gene>
    <name evidence="2" type="ordered locus">SCATT_53890</name>
</gene>
<evidence type="ECO:0000313" key="3">
    <source>
        <dbReference type="Proteomes" id="UP000007842"/>
    </source>
</evidence>